<dbReference type="AlphaFoldDB" id="A0A2P8DG04"/>
<evidence type="ECO:0000313" key="1">
    <source>
        <dbReference type="EMBL" id="PSK96147.1"/>
    </source>
</evidence>
<evidence type="ECO:0000313" key="2">
    <source>
        <dbReference type="Proteomes" id="UP000240542"/>
    </source>
</evidence>
<sequence>MTTTATAPVRLWEPGLAYTDHGGGWFAGERSTHHHDTIRLGEAEARRFADALFTAETTGADAESHLLLPMWELDGGLYLQNTHEPGQSAARLGPDAEGYYLVGAPEFVWDQVLARPADHPAGLHEETTGYQVIVSRTDAVGWEPWGATPDPDRERAWKELFRVLRKDQEAQLRAPVFAARMLHVRTRREFAPIDLGTDIRRPHLSGGVIDRARTHGVFDTESHYQLIGWDGQTLARHAPHPTHIYHYKAGNDLLAYRSDHPDAPGGTAIVRTSRTRTLLGPEIRA</sequence>
<keyword evidence="2" id="KW-1185">Reference proteome</keyword>
<comment type="caution">
    <text evidence="1">The sequence shown here is derived from an EMBL/GenBank/DDBJ whole genome shotgun (WGS) entry which is preliminary data.</text>
</comment>
<dbReference type="Proteomes" id="UP000240542">
    <property type="component" value="Unassembled WGS sequence"/>
</dbReference>
<proteinExistence type="predicted"/>
<protein>
    <submittedName>
        <fullName evidence="1">Uncharacterized protein</fullName>
    </submittedName>
</protein>
<dbReference type="RefSeq" id="WP_106584097.1">
    <property type="nucleotide sequence ID" value="NZ_PYGA01000012.1"/>
</dbReference>
<dbReference type="EMBL" id="PYGA01000012">
    <property type="protein sequence ID" value="PSK96147.1"/>
    <property type="molecule type" value="Genomic_DNA"/>
</dbReference>
<name>A0A2P8DG04_9ACTN</name>
<accession>A0A2P8DG04</accession>
<organism evidence="1 2">
    <name type="scientific">Murinocardiopsis flavida</name>
    <dbReference type="NCBI Taxonomy" id="645275"/>
    <lineage>
        <taxon>Bacteria</taxon>
        <taxon>Bacillati</taxon>
        <taxon>Actinomycetota</taxon>
        <taxon>Actinomycetes</taxon>
        <taxon>Streptosporangiales</taxon>
        <taxon>Nocardiopsidaceae</taxon>
        <taxon>Murinocardiopsis</taxon>
    </lineage>
</organism>
<reference evidence="1 2" key="1">
    <citation type="submission" date="2018-03" db="EMBL/GenBank/DDBJ databases">
        <title>Genomic Encyclopedia of Archaeal and Bacterial Type Strains, Phase II (KMG-II): from individual species to whole genera.</title>
        <authorList>
            <person name="Goeker M."/>
        </authorList>
    </citation>
    <scope>NUCLEOTIDE SEQUENCE [LARGE SCALE GENOMIC DNA]</scope>
    <source>
        <strain evidence="1 2">DSM 45312</strain>
    </source>
</reference>
<gene>
    <name evidence="1" type="ORF">CLV63_11229</name>
</gene>